<dbReference type="PANTHER" id="PTHR24106">
    <property type="entry name" value="NACHT, LRR AND CARD DOMAINS-CONTAINING"/>
    <property type="match status" value="1"/>
</dbReference>
<keyword evidence="4" id="KW-1185">Reference proteome</keyword>
<evidence type="ECO:0000256" key="1">
    <source>
        <dbReference type="ARBA" id="ARBA00022614"/>
    </source>
</evidence>
<dbReference type="SUPFAM" id="SSF52047">
    <property type="entry name" value="RNI-like"/>
    <property type="match status" value="1"/>
</dbReference>
<dbReference type="SMART" id="SM00368">
    <property type="entry name" value="LRR_RI"/>
    <property type="match status" value="2"/>
</dbReference>
<dbReference type="InterPro" id="IPR032675">
    <property type="entry name" value="LRR_dom_sf"/>
</dbReference>
<keyword evidence="2" id="KW-0677">Repeat</keyword>
<evidence type="ECO:0000313" key="3">
    <source>
        <dbReference type="EMBL" id="KAK1786329.1"/>
    </source>
</evidence>
<dbReference type="AlphaFoldDB" id="A0AAD8YTW9"/>
<accession>A0AAD8YTW9</accession>
<gene>
    <name evidence="3" type="ORF">P4O66_018029</name>
</gene>
<name>A0AAD8YTW9_9TELE</name>
<dbReference type="InterPro" id="IPR051261">
    <property type="entry name" value="NLR"/>
</dbReference>
<dbReference type="Proteomes" id="UP001239994">
    <property type="component" value="Unassembled WGS sequence"/>
</dbReference>
<evidence type="ECO:0008006" key="5">
    <source>
        <dbReference type="Google" id="ProtNLM"/>
    </source>
</evidence>
<evidence type="ECO:0000256" key="2">
    <source>
        <dbReference type="ARBA" id="ARBA00022737"/>
    </source>
</evidence>
<comment type="caution">
    <text evidence="3">The sequence shown here is derived from an EMBL/GenBank/DDBJ whole genome shotgun (WGS) entry which is preliminary data.</text>
</comment>
<organism evidence="3 4">
    <name type="scientific">Electrophorus voltai</name>
    <dbReference type="NCBI Taxonomy" id="2609070"/>
    <lineage>
        <taxon>Eukaryota</taxon>
        <taxon>Metazoa</taxon>
        <taxon>Chordata</taxon>
        <taxon>Craniata</taxon>
        <taxon>Vertebrata</taxon>
        <taxon>Euteleostomi</taxon>
        <taxon>Actinopterygii</taxon>
        <taxon>Neopterygii</taxon>
        <taxon>Teleostei</taxon>
        <taxon>Ostariophysi</taxon>
        <taxon>Gymnotiformes</taxon>
        <taxon>Gymnotoidei</taxon>
        <taxon>Gymnotidae</taxon>
        <taxon>Electrophorus</taxon>
    </lineage>
</organism>
<sequence>MDRLNNCNLTADCYAGLGSALYEISNLKILSLCNNELQDAGMKLLASGLNSEDCKLETLMLSYCKVRIEGFESLALALRSNPSYLRVLNLGKNYPESLGLKLLFIVLENTVEHCGLETLKLVT</sequence>
<protein>
    <recommendedName>
        <fullName evidence="5">NACHT LRR and PYD domain-containing protein</fullName>
    </recommendedName>
</protein>
<keyword evidence="1" id="KW-0433">Leucine-rich repeat</keyword>
<reference evidence="3" key="1">
    <citation type="submission" date="2023-03" db="EMBL/GenBank/DDBJ databases">
        <title>Electrophorus voltai genome.</title>
        <authorList>
            <person name="Bian C."/>
        </authorList>
    </citation>
    <scope>NUCLEOTIDE SEQUENCE</scope>
    <source>
        <strain evidence="3">CB-2022</strain>
        <tissue evidence="3">Muscle</tissue>
    </source>
</reference>
<evidence type="ECO:0000313" key="4">
    <source>
        <dbReference type="Proteomes" id="UP001239994"/>
    </source>
</evidence>
<dbReference type="Gene3D" id="3.80.10.10">
    <property type="entry name" value="Ribonuclease Inhibitor"/>
    <property type="match status" value="1"/>
</dbReference>
<dbReference type="EMBL" id="JAROKS010000025">
    <property type="protein sequence ID" value="KAK1786329.1"/>
    <property type="molecule type" value="Genomic_DNA"/>
</dbReference>
<proteinExistence type="predicted"/>